<evidence type="ECO:0000256" key="4">
    <source>
        <dbReference type="ARBA" id="ARBA00022840"/>
    </source>
</evidence>
<proteinExistence type="inferred from homology"/>
<feature type="domain" description="AMP-dependent synthetase/ligase" evidence="5">
    <location>
        <begin position="14"/>
        <end position="360"/>
    </location>
</feature>
<evidence type="ECO:0000313" key="7">
    <source>
        <dbReference type="EMBL" id="MFC6239246.1"/>
    </source>
</evidence>
<keyword evidence="4" id="KW-0067">ATP-binding</keyword>
<evidence type="ECO:0000256" key="1">
    <source>
        <dbReference type="ARBA" id="ARBA00006432"/>
    </source>
</evidence>
<dbReference type="InterPro" id="IPR045851">
    <property type="entry name" value="AMP-bd_C_sf"/>
</dbReference>
<dbReference type="Gene3D" id="3.40.50.12780">
    <property type="entry name" value="N-terminal domain of ligase-like"/>
    <property type="match status" value="1"/>
</dbReference>
<keyword evidence="2" id="KW-0436">Ligase</keyword>
<dbReference type="Pfam" id="PF00501">
    <property type="entry name" value="AMP-binding"/>
    <property type="match status" value="1"/>
</dbReference>
<dbReference type="InterPro" id="IPR020845">
    <property type="entry name" value="AMP-binding_CS"/>
</dbReference>
<comment type="similarity">
    <text evidence="1">Belongs to the ATP-dependent AMP-binding enzyme family.</text>
</comment>
<evidence type="ECO:0000259" key="6">
    <source>
        <dbReference type="Pfam" id="PF13193"/>
    </source>
</evidence>
<gene>
    <name evidence="7" type="ORF">ACFQGU_15310</name>
</gene>
<dbReference type="EMBL" id="JBHSTI010000009">
    <property type="protein sequence ID" value="MFC6239246.1"/>
    <property type="molecule type" value="Genomic_DNA"/>
</dbReference>
<evidence type="ECO:0000259" key="5">
    <source>
        <dbReference type="Pfam" id="PF00501"/>
    </source>
</evidence>
<dbReference type="PANTHER" id="PTHR43107:SF15">
    <property type="entry name" value="FATTY ACID TRANSPORT PROTEIN 3, ISOFORM A"/>
    <property type="match status" value="1"/>
</dbReference>
<dbReference type="InterPro" id="IPR025110">
    <property type="entry name" value="AMP-bd_C"/>
</dbReference>
<protein>
    <submittedName>
        <fullName evidence="7">AMP-binding protein</fullName>
    </submittedName>
</protein>
<dbReference type="PROSITE" id="PS00455">
    <property type="entry name" value="AMP_BINDING"/>
    <property type="match status" value="1"/>
</dbReference>
<feature type="domain" description="AMP-binding enzyme C-terminal" evidence="6">
    <location>
        <begin position="418"/>
        <end position="491"/>
    </location>
</feature>
<accession>A0ABW1T3D0</accession>
<dbReference type="SUPFAM" id="SSF56801">
    <property type="entry name" value="Acetyl-CoA synthetase-like"/>
    <property type="match status" value="1"/>
</dbReference>
<dbReference type="InterPro" id="IPR042099">
    <property type="entry name" value="ANL_N_sf"/>
</dbReference>
<dbReference type="Proteomes" id="UP001596138">
    <property type="component" value="Unassembled WGS sequence"/>
</dbReference>
<dbReference type="RefSeq" id="WP_386768361.1">
    <property type="nucleotide sequence ID" value="NZ_JBHSTI010000009.1"/>
</dbReference>
<reference evidence="8" key="1">
    <citation type="journal article" date="2019" name="Int. J. Syst. Evol. Microbiol.">
        <title>The Global Catalogue of Microorganisms (GCM) 10K type strain sequencing project: providing services to taxonomists for standard genome sequencing and annotation.</title>
        <authorList>
            <consortium name="The Broad Institute Genomics Platform"/>
            <consortium name="The Broad Institute Genome Sequencing Center for Infectious Disease"/>
            <person name="Wu L."/>
            <person name="Ma J."/>
        </authorList>
    </citation>
    <scope>NUCLEOTIDE SEQUENCE [LARGE SCALE GENOMIC DNA]</scope>
    <source>
        <strain evidence="8">CGMCC 4.7317</strain>
    </source>
</reference>
<organism evidence="7 8">
    <name type="scientific">Longivirga aurantiaca</name>
    <dbReference type="NCBI Taxonomy" id="1837743"/>
    <lineage>
        <taxon>Bacteria</taxon>
        <taxon>Bacillati</taxon>
        <taxon>Actinomycetota</taxon>
        <taxon>Actinomycetes</taxon>
        <taxon>Sporichthyales</taxon>
        <taxon>Sporichthyaceae</taxon>
        <taxon>Longivirga</taxon>
    </lineage>
</organism>
<evidence type="ECO:0000313" key="8">
    <source>
        <dbReference type="Proteomes" id="UP001596138"/>
    </source>
</evidence>
<keyword evidence="3" id="KW-0547">Nucleotide-binding</keyword>
<dbReference type="InterPro" id="IPR000873">
    <property type="entry name" value="AMP-dep_synth/lig_dom"/>
</dbReference>
<comment type="caution">
    <text evidence="7">The sequence shown here is derived from an EMBL/GenBank/DDBJ whole genome shotgun (WGS) entry which is preliminary data.</text>
</comment>
<dbReference type="Gene3D" id="3.30.300.30">
    <property type="match status" value="1"/>
</dbReference>
<evidence type="ECO:0000256" key="3">
    <source>
        <dbReference type="ARBA" id="ARBA00022741"/>
    </source>
</evidence>
<sequence>MAIRVQGKYEALIRERAATDAHDVWLKFRDETYSWSDVLSAMSRVANGLLELGVRPGDRVMIVMSNRPEFLWSHLGIIMIGAHSVPVSTQQRGETLRHMIVDSRAKAILVEGDYLPHVLAASQGVETLQHIVGLGTAPSHAAPVTFERLFASPDTEPDVDLSDAPGGSGLIYTSGTTGPPKGVVATAYDFGPMELVLRASGVQPGETMYAATPLYHGNALLVQAMGSITVGAKFALGERFSASRWWDEIRRYDAVEFNAVGAMIPILLKQPARSDDADNPVRALLSMACPADSWREFERRFGVRIIETYGMVDAVGSLLNDVGKVGSVGKPVPGVEYRIVDDEDRALGPGEVGEITFRHAKGQMTDYENRPEETAHAYRGGWFHSGDLGEYDEDGFYYYRGRKKESMRRRGVNVSAWEIESVLISHPDVLEVAAHAVPSPLGEDDIKVVIRPVDASTLTPEDVLRFCEGRMAYQAIPRYVEFVEEVPKTPTQRPMYGVLKERGLTPATWDREAAGFEVRR</sequence>
<evidence type="ECO:0000256" key="2">
    <source>
        <dbReference type="ARBA" id="ARBA00022598"/>
    </source>
</evidence>
<dbReference type="PANTHER" id="PTHR43107">
    <property type="entry name" value="LONG-CHAIN FATTY ACID TRANSPORT PROTEIN"/>
    <property type="match status" value="1"/>
</dbReference>
<dbReference type="Pfam" id="PF13193">
    <property type="entry name" value="AMP-binding_C"/>
    <property type="match status" value="1"/>
</dbReference>
<keyword evidence="8" id="KW-1185">Reference proteome</keyword>
<name>A0ABW1T3D0_9ACTN</name>